<dbReference type="InterPro" id="IPR002495">
    <property type="entry name" value="Glyco_trans_8"/>
</dbReference>
<dbReference type="InterPro" id="IPR029044">
    <property type="entry name" value="Nucleotide-diphossugar_trans"/>
</dbReference>
<dbReference type="GO" id="GO:0016757">
    <property type="term" value="F:glycosyltransferase activity"/>
    <property type="evidence" value="ECO:0007669"/>
    <property type="project" value="InterPro"/>
</dbReference>
<dbReference type="Pfam" id="PF01501">
    <property type="entry name" value="Glyco_transf_8"/>
    <property type="match status" value="1"/>
</dbReference>
<sequence>MNSQCVVYVTDVEYSFPTILSALQARKFTRETTDVLILLSERLDNFDQLKNLLATSGVNMVDATAPLRERLGKLDETFFQGRISISTMAKLVLCDVLPANYTQIIYLDGDTQIIGDLSELENALAPEGKFFAARDYTAMDDYLRTGIDSSYFNAGVLKFHRNGWIGPEALEIFLKHPEVCQGKHDQGALNYLGGSALIMVSNRWNFPKQFLHLANMSLLSIVHYMAHPKPWHGTFFPWSDAENRVYRDLRKSDALYDALYRGLTFDRLILYKYRSILERLKHTVQSDDTQPRLQRLLVGDYVV</sequence>
<reference evidence="2" key="1">
    <citation type="submission" date="2017-11" db="EMBL/GenBank/DDBJ databases">
        <authorList>
            <person name="Kuznetsova I."/>
            <person name="Sazanova A."/>
            <person name="Chirak E."/>
            <person name="Safronova V."/>
            <person name="Willems A."/>
        </authorList>
    </citation>
    <scope>NUCLEOTIDE SEQUENCE [LARGE SCALE GENOMIC DNA]</scope>
    <source>
        <strain evidence="2">CCBAU 03422</strain>
    </source>
</reference>
<evidence type="ECO:0000313" key="2">
    <source>
        <dbReference type="Proteomes" id="UP000241764"/>
    </source>
</evidence>
<dbReference type="RefSeq" id="WP_106663408.1">
    <property type="nucleotide sequence ID" value="NZ_PGGM01000003.1"/>
</dbReference>
<dbReference type="SUPFAM" id="SSF53448">
    <property type="entry name" value="Nucleotide-diphospho-sugar transferases"/>
    <property type="match status" value="1"/>
</dbReference>
<name>A0A2P7BEV4_9HYPH</name>
<evidence type="ECO:0000313" key="1">
    <source>
        <dbReference type="EMBL" id="PSH64993.1"/>
    </source>
</evidence>
<comment type="caution">
    <text evidence="1">The sequence shown here is derived from an EMBL/GenBank/DDBJ whole genome shotgun (WGS) entry which is preliminary data.</text>
</comment>
<accession>A0A2P7BEV4</accession>
<protein>
    <submittedName>
        <fullName evidence="1">Glycosyl transferase</fullName>
    </submittedName>
</protein>
<proteinExistence type="predicted"/>
<dbReference type="Gene3D" id="3.90.550.10">
    <property type="entry name" value="Spore Coat Polysaccharide Biosynthesis Protein SpsA, Chain A"/>
    <property type="match status" value="1"/>
</dbReference>
<organism evidence="1 2">
    <name type="scientific">Phyllobacterium sophorae</name>
    <dbReference type="NCBI Taxonomy" id="1520277"/>
    <lineage>
        <taxon>Bacteria</taxon>
        <taxon>Pseudomonadati</taxon>
        <taxon>Pseudomonadota</taxon>
        <taxon>Alphaproteobacteria</taxon>
        <taxon>Hyphomicrobiales</taxon>
        <taxon>Phyllobacteriaceae</taxon>
        <taxon>Phyllobacterium</taxon>
    </lineage>
</organism>
<gene>
    <name evidence="1" type="ORF">CU103_08070</name>
</gene>
<keyword evidence="1" id="KW-0808">Transferase</keyword>
<dbReference type="AlphaFoldDB" id="A0A2P7BEV4"/>
<dbReference type="OrthoDB" id="5672604at2"/>
<keyword evidence="2" id="KW-1185">Reference proteome</keyword>
<dbReference type="EMBL" id="PGGM01000003">
    <property type="protein sequence ID" value="PSH64993.1"/>
    <property type="molecule type" value="Genomic_DNA"/>
</dbReference>
<dbReference type="Proteomes" id="UP000241764">
    <property type="component" value="Unassembled WGS sequence"/>
</dbReference>